<evidence type="ECO:0000313" key="6">
    <source>
        <dbReference type="EMBL" id="SOB99950.1"/>
    </source>
</evidence>
<evidence type="ECO:0008006" key="8">
    <source>
        <dbReference type="Google" id="ProtNLM"/>
    </source>
</evidence>
<dbReference type="Proteomes" id="UP000219636">
    <property type="component" value="Unassembled WGS sequence"/>
</dbReference>
<reference evidence="7" key="1">
    <citation type="submission" date="2017-08" db="EMBL/GenBank/DDBJ databases">
        <authorList>
            <person name="Varghese N."/>
            <person name="Submissions S."/>
        </authorList>
    </citation>
    <scope>NUCLEOTIDE SEQUENCE [LARGE SCALE GENOMIC DNA]</scope>
    <source>
        <strain evidence="7">JC22</strain>
    </source>
</reference>
<gene>
    <name evidence="6" type="ORF">SAMN05880501_102296</name>
</gene>
<feature type="transmembrane region" description="Helical" evidence="5">
    <location>
        <begin position="76"/>
        <end position="100"/>
    </location>
</feature>
<protein>
    <recommendedName>
        <fullName evidence="8">Tic20 family protein</fullName>
    </recommendedName>
</protein>
<keyword evidence="4 5" id="KW-0472">Membrane</keyword>
<dbReference type="InterPro" id="IPR019109">
    <property type="entry name" value="MamF_MmsF"/>
</dbReference>
<keyword evidence="7" id="KW-1185">Reference proteome</keyword>
<accession>A0A285RZC6</accession>
<keyword evidence="2 5" id="KW-0812">Transmembrane</keyword>
<evidence type="ECO:0000256" key="5">
    <source>
        <dbReference type="SAM" id="Phobius"/>
    </source>
</evidence>
<dbReference type="EMBL" id="OBMQ01000002">
    <property type="protein sequence ID" value="SOB99950.1"/>
    <property type="molecule type" value="Genomic_DNA"/>
</dbReference>
<evidence type="ECO:0000313" key="7">
    <source>
        <dbReference type="Proteomes" id="UP000219636"/>
    </source>
</evidence>
<evidence type="ECO:0000256" key="3">
    <source>
        <dbReference type="ARBA" id="ARBA00022989"/>
    </source>
</evidence>
<dbReference type="RefSeq" id="WP_097072639.1">
    <property type="nucleotide sequence ID" value="NZ_OBMQ01000002.1"/>
</dbReference>
<evidence type="ECO:0000256" key="1">
    <source>
        <dbReference type="ARBA" id="ARBA00004141"/>
    </source>
</evidence>
<feature type="transmembrane region" description="Helical" evidence="5">
    <location>
        <begin position="42"/>
        <end position="70"/>
    </location>
</feature>
<proteinExistence type="predicted"/>
<feature type="transmembrane region" description="Helical" evidence="5">
    <location>
        <begin position="6"/>
        <end position="30"/>
    </location>
</feature>
<evidence type="ECO:0000256" key="2">
    <source>
        <dbReference type="ARBA" id="ARBA00022692"/>
    </source>
</evidence>
<name>A0A285RZC6_9BACL</name>
<dbReference type="AlphaFoldDB" id="A0A285RZC6"/>
<evidence type="ECO:0000256" key="4">
    <source>
        <dbReference type="ARBA" id="ARBA00023136"/>
    </source>
</evidence>
<comment type="subcellular location">
    <subcellularLocation>
        <location evidence="1">Membrane</location>
        <topology evidence="1">Multi-pass membrane protein</topology>
    </subcellularLocation>
</comment>
<dbReference type="OrthoDB" id="2328241at2"/>
<organism evidence="6 7">
    <name type="scientific">Ureibacillus xyleni</name>
    <dbReference type="NCBI Taxonomy" id="614648"/>
    <lineage>
        <taxon>Bacteria</taxon>
        <taxon>Bacillati</taxon>
        <taxon>Bacillota</taxon>
        <taxon>Bacilli</taxon>
        <taxon>Bacillales</taxon>
        <taxon>Caryophanaceae</taxon>
        <taxon>Ureibacillus</taxon>
    </lineage>
</organism>
<sequence>MDNNKIISALCYISLLFAPFLLPLIVYFVVNNDEVKYHAKRAFISHLIPVAIGMLLGLFGLLGVFSVYSADTMNGFVIILFAFMALYFLITVILMIWNLIQAVKVLKS</sequence>
<keyword evidence="3 5" id="KW-1133">Transmembrane helix</keyword>
<dbReference type="Pfam" id="PF09685">
    <property type="entry name" value="MamF_MmsF"/>
    <property type="match status" value="1"/>
</dbReference>